<dbReference type="CDD" id="cd00342">
    <property type="entry name" value="gram_neg_porins"/>
    <property type="match status" value="1"/>
</dbReference>
<accession>A0A7Z2GPS1</accession>
<evidence type="ECO:0000256" key="11">
    <source>
        <dbReference type="SAM" id="SignalP"/>
    </source>
</evidence>
<dbReference type="GO" id="GO:0006811">
    <property type="term" value="P:monoatomic ion transport"/>
    <property type="evidence" value="ECO:0007669"/>
    <property type="project" value="UniProtKB-KW"/>
</dbReference>
<evidence type="ECO:0000256" key="7">
    <source>
        <dbReference type="ARBA" id="ARBA00023065"/>
    </source>
</evidence>
<evidence type="ECO:0000256" key="5">
    <source>
        <dbReference type="ARBA" id="ARBA00022692"/>
    </source>
</evidence>
<keyword evidence="14" id="KW-1185">Reference proteome</keyword>
<dbReference type="GO" id="GO:0009279">
    <property type="term" value="C:cell outer membrane"/>
    <property type="evidence" value="ECO:0007669"/>
    <property type="project" value="UniProtKB-SubCell"/>
</dbReference>
<keyword evidence="6 11" id="KW-0732">Signal</keyword>
<dbReference type="InterPro" id="IPR002299">
    <property type="entry name" value="Porin_Neis"/>
</dbReference>
<keyword evidence="4" id="KW-1134">Transmembrane beta strand</keyword>
<dbReference type="Pfam" id="PF13609">
    <property type="entry name" value="Porin_4"/>
    <property type="match status" value="1"/>
</dbReference>
<dbReference type="SUPFAM" id="SSF56935">
    <property type="entry name" value="Porins"/>
    <property type="match status" value="1"/>
</dbReference>
<keyword evidence="3" id="KW-0813">Transport</keyword>
<dbReference type="PANTHER" id="PTHR34501:SF9">
    <property type="entry name" value="MAJOR OUTER MEMBRANE PROTEIN P.IA"/>
    <property type="match status" value="1"/>
</dbReference>
<feature type="chain" id="PRO_5031006449" evidence="11">
    <location>
        <begin position="25"/>
        <end position="383"/>
    </location>
</feature>
<dbReference type="InterPro" id="IPR033900">
    <property type="entry name" value="Gram_neg_porin_domain"/>
</dbReference>
<reference evidence="13 14" key="1">
    <citation type="submission" date="2019-12" db="EMBL/GenBank/DDBJ databases">
        <title>Paraburkholderia acidiphila 7Q-K02 sp. nov and Paraburkholderia acidisoli DHF22 sp. nov., two strains isolated from forest soil.</title>
        <authorList>
            <person name="Gao Z."/>
            <person name="Qiu L."/>
        </authorList>
    </citation>
    <scope>NUCLEOTIDE SEQUENCE [LARGE SCALE GENOMIC DNA]</scope>
    <source>
        <strain evidence="13 14">DHF22</strain>
    </source>
</reference>
<dbReference type="PRINTS" id="PR00184">
    <property type="entry name" value="NEISSPPORIN"/>
</dbReference>
<comment type="subunit">
    <text evidence="2">Homotrimer.</text>
</comment>
<evidence type="ECO:0000256" key="3">
    <source>
        <dbReference type="ARBA" id="ARBA00022448"/>
    </source>
</evidence>
<keyword evidence="10" id="KW-0998">Cell outer membrane</keyword>
<keyword evidence="8" id="KW-0626">Porin</keyword>
<dbReference type="EMBL" id="CP046915">
    <property type="protein sequence ID" value="QGZ65444.1"/>
    <property type="molecule type" value="Genomic_DNA"/>
</dbReference>
<evidence type="ECO:0000256" key="9">
    <source>
        <dbReference type="ARBA" id="ARBA00023136"/>
    </source>
</evidence>
<evidence type="ECO:0000256" key="6">
    <source>
        <dbReference type="ARBA" id="ARBA00022729"/>
    </source>
</evidence>
<dbReference type="GO" id="GO:0046930">
    <property type="term" value="C:pore complex"/>
    <property type="evidence" value="ECO:0007669"/>
    <property type="project" value="UniProtKB-KW"/>
</dbReference>
<dbReference type="OrthoDB" id="8952625at2"/>
<dbReference type="KEGG" id="pacs:FAZ98_27190"/>
<evidence type="ECO:0000256" key="1">
    <source>
        <dbReference type="ARBA" id="ARBA00004571"/>
    </source>
</evidence>
<dbReference type="GO" id="GO:0015288">
    <property type="term" value="F:porin activity"/>
    <property type="evidence" value="ECO:0007669"/>
    <property type="project" value="UniProtKB-KW"/>
</dbReference>
<dbReference type="PANTHER" id="PTHR34501">
    <property type="entry name" value="PROTEIN YDDL-RELATED"/>
    <property type="match status" value="1"/>
</dbReference>
<keyword evidence="7" id="KW-0406">Ion transport</keyword>
<dbReference type="InterPro" id="IPR050298">
    <property type="entry name" value="Gram-neg_bact_OMP"/>
</dbReference>
<organism evidence="13 14">
    <name type="scientific">Paraburkholderia acidisoli</name>
    <dbReference type="NCBI Taxonomy" id="2571748"/>
    <lineage>
        <taxon>Bacteria</taxon>
        <taxon>Pseudomonadati</taxon>
        <taxon>Pseudomonadota</taxon>
        <taxon>Betaproteobacteria</taxon>
        <taxon>Burkholderiales</taxon>
        <taxon>Burkholderiaceae</taxon>
        <taxon>Paraburkholderia</taxon>
    </lineage>
</organism>
<dbReference type="InterPro" id="IPR023614">
    <property type="entry name" value="Porin_dom_sf"/>
</dbReference>
<dbReference type="Proteomes" id="UP000433577">
    <property type="component" value="Chromosome 3"/>
</dbReference>
<dbReference type="RefSeq" id="WP_158955875.1">
    <property type="nucleotide sequence ID" value="NZ_CP046915.1"/>
</dbReference>
<proteinExistence type="predicted"/>
<protein>
    <submittedName>
        <fullName evidence="13">Porin</fullName>
    </submittedName>
</protein>
<evidence type="ECO:0000256" key="2">
    <source>
        <dbReference type="ARBA" id="ARBA00011233"/>
    </source>
</evidence>
<feature type="signal peptide" evidence="11">
    <location>
        <begin position="1"/>
        <end position="24"/>
    </location>
</feature>
<evidence type="ECO:0000313" key="13">
    <source>
        <dbReference type="EMBL" id="QGZ65444.1"/>
    </source>
</evidence>
<keyword evidence="5" id="KW-0812">Transmembrane</keyword>
<evidence type="ECO:0000313" key="14">
    <source>
        <dbReference type="Proteomes" id="UP000433577"/>
    </source>
</evidence>
<keyword evidence="9" id="KW-0472">Membrane</keyword>
<evidence type="ECO:0000259" key="12">
    <source>
        <dbReference type="Pfam" id="PF13609"/>
    </source>
</evidence>
<name>A0A7Z2GPS1_9BURK</name>
<dbReference type="AlphaFoldDB" id="A0A7Z2GPS1"/>
<evidence type="ECO:0000256" key="10">
    <source>
        <dbReference type="ARBA" id="ARBA00023237"/>
    </source>
</evidence>
<evidence type="ECO:0000256" key="4">
    <source>
        <dbReference type="ARBA" id="ARBA00022452"/>
    </source>
</evidence>
<dbReference type="Gene3D" id="2.40.160.10">
    <property type="entry name" value="Porin"/>
    <property type="match status" value="1"/>
</dbReference>
<comment type="subcellular location">
    <subcellularLocation>
        <location evidence="1">Cell outer membrane</location>
        <topology evidence="1">Multi-pass membrane protein</topology>
    </subcellularLocation>
</comment>
<sequence>MNHSYRNAAVGCCLAVCASLPAYALADETPHAGGSAVTLYGILDSGLEYLNNASSTNGQTHSVTRLTSGDMSGSRWGIQGREDLGGGTRAFFLLESGVNVNTGASLQGGREFGRLAYVGIADDKLGTLVLGRQGGLFLDWVSEYNPLKNAVYAIKMQDPAFSDRLDNTVRYEKQFGFGLSAIAQYSFGYDAVTYGAQPAGDTRFARVIEGGLRYKNGPFSATLVYDQKNGGSTTVTAAHTTKAGGYEGDQDRRVALAASYKFSTVTTYAGYRYLSSHSIHLTTLDTSPHESTSLYWLGATWLAQPNLAFSGTAMYQDFYGSNRDPFSFQADVDYFLSKRTDLYVNLGYVLNRNGSNLGLNGFGTDVVAGKNQFGLMAGIRHKF</sequence>
<evidence type="ECO:0000256" key="8">
    <source>
        <dbReference type="ARBA" id="ARBA00023114"/>
    </source>
</evidence>
<feature type="domain" description="Porin" evidence="12">
    <location>
        <begin position="15"/>
        <end position="353"/>
    </location>
</feature>
<gene>
    <name evidence="13" type="ORF">FAZ98_27190</name>
</gene>